<protein>
    <recommendedName>
        <fullName evidence="2">Bacterial repeat domain-containing protein</fullName>
    </recommendedName>
</protein>
<dbReference type="RefSeq" id="WP_204703177.1">
    <property type="nucleotide sequence ID" value="NZ_JAFBDQ010000029.1"/>
</dbReference>
<keyword evidence="1" id="KW-0732">Signal</keyword>
<sequence>MSFKKLIVIGLALMLLVGVVGCSDDDSVKKYNLTVEPKTDGTGEVTVEPLKDKYEEGKEVTLTPSGKGEHSFDHWEGSGYDGNTDNSLTVEMTNDITLVAVFKDSVAPSSPTIEDISTGTYNSNQTFTISGETGATIEYSKDGGTSWTEYSSEVTLSKEKTHNLVARQTDDAGNTSSNTDAMKITIDKTAPNWTTEPNITTTADASSVGISSQVDEEGTIYYKVISDGVTKPTASEVKSAGNSNSISADTIKEITIDSLNAGTEYDIFFVAEDSAGNLQSESRVKKVEKVGESGVVINFQIGGGGIGVQSVNTKAEDKIIITEVELIIYEESDYDINGKNAKVVKNKTKTGSSLSDIGGIGLYLPSNNNYTLVAKLSGTINGKVESGIYQGTTETGILEAGATKSITMEVSLN</sequence>
<feature type="signal peptide" evidence="1">
    <location>
        <begin position="1"/>
        <end position="22"/>
    </location>
</feature>
<dbReference type="Pfam" id="PF18998">
    <property type="entry name" value="Flg_new_2"/>
    <property type="match status" value="1"/>
</dbReference>
<name>A0A938XZF9_9FIRM</name>
<dbReference type="PROSITE" id="PS51257">
    <property type="entry name" value="PROKAR_LIPOPROTEIN"/>
    <property type="match status" value="1"/>
</dbReference>
<reference evidence="3" key="1">
    <citation type="submission" date="2021-01" db="EMBL/GenBank/DDBJ databases">
        <title>Genomic Encyclopedia of Type Strains, Phase IV (KMG-IV): sequencing the most valuable type-strain genomes for metagenomic binning, comparative biology and taxonomic classification.</title>
        <authorList>
            <person name="Goeker M."/>
        </authorList>
    </citation>
    <scope>NUCLEOTIDE SEQUENCE</scope>
    <source>
        <strain evidence="3">DSM 23230</strain>
    </source>
</reference>
<dbReference type="InterPro" id="IPR013783">
    <property type="entry name" value="Ig-like_fold"/>
</dbReference>
<dbReference type="InterPro" id="IPR044060">
    <property type="entry name" value="Bacterial_rp_domain"/>
</dbReference>
<feature type="chain" id="PRO_5038601698" description="Bacterial repeat domain-containing protein" evidence="1">
    <location>
        <begin position="23"/>
        <end position="413"/>
    </location>
</feature>
<evidence type="ECO:0000259" key="2">
    <source>
        <dbReference type="Pfam" id="PF18998"/>
    </source>
</evidence>
<dbReference type="EMBL" id="JAFBDQ010000029">
    <property type="protein sequence ID" value="MBM7558150.1"/>
    <property type="molecule type" value="Genomic_DNA"/>
</dbReference>
<dbReference type="AlphaFoldDB" id="A0A938XZF9"/>
<evidence type="ECO:0000313" key="3">
    <source>
        <dbReference type="EMBL" id="MBM7558150.1"/>
    </source>
</evidence>
<comment type="caution">
    <text evidence="3">The sequence shown here is derived from an EMBL/GenBank/DDBJ whole genome shotgun (WGS) entry which is preliminary data.</text>
</comment>
<keyword evidence="4" id="KW-1185">Reference proteome</keyword>
<organism evidence="3 4">
    <name type="scientific">Halanaerobacter jeridensis</name>
    <dbReference type="NCBI Taxonomy" id="706427"/>
    <lineage>
        <taxon>Bacteria</taxon>
        <taxon>Bacillati</taxon>
        <taxon>Bacillota</taxon>
        <taxon>Clostridia</taxon>
        <taxon>Halanaerobiales</taxon>
        <taxon>Halobacteroidaceae</taxon>
        <taxon>Halanaerobacter</taxon>
    </lineage>
</organism>
<evidence type="ECO:0000256" key="1">
    <source>
        <dbReference type="SAM" id="SignalP"/>
    </source>
</evidence>
<gene>
    <name evidence="3" type="ORF">JOC47_003020</name>
</gene>
<feature type="domain" description="Bacterial repeat" evidence="2">
    <location>
        <begin position="31"/>
        <end position="104"/>
    </location>
</feature>
<evidence type="ECO:0000313" key="4">
    <source>
        <dbReference type="Proteomes" id="UP000774000"/>
    </source>
</evidence>
<accession>A0A938XZF9</accession>
<dbReference type="Gene3D" id="2.60.40.10">
    <property type="entry name" value="Immunoglobulins"/>
    <property type="match status" value="1"/>
</dbReference>
<proteinExistence type="predicted"/>
<dbReference type="Proteomes" id="UP000774000">
    <property type="component" value="Unassembled WGS sequence"/>
</dbReference>